<feature type="domain" description="NlpC/P60" evidence="8">
    <location>
        <begin position="93"/>
        <end position="232"/>
    </location>
</feature>
<dbReference type="EMBL" id="SPPA01000003">
    <property type="protein sequence ID" value="TFV13059.1"/>
    <property type="molecule type" value="Genomic_DNA"/>
</dbReference>
<keyword evidence="7" id="KW-0482">Metalloprotease</keyword>
<dbReference type="InterPro" id="IPR028090">
    <property type="entry name" value="JAB_dom_prok"/>
</dbReference>
<accession>A0A4Y9K7A8</accession>
<comment type="similarity">
    <text evidence="1">Belongs to the peptidase C40 family.</text>
</comment>
<dbReference type="GO" id="GO:0008234">
    <property type="term" value="F:cysteine-type peptidase activity"/>
    <property type="evidence" value="ECO:0007669"/>
    <property type="project" value="UniProtKB-KW"/>
</dbReference>
<evidence type="ECO:0000256" key="4">
    <source>
        <dbReference type="ARBA" id="ARBA00022801"/>
    </source>
</evidence>
<dbReference type="GO" id="GO:0006508">
    <property type="term" value="P:proteolysis"/>
    <property type="evidence" value="ECO:0007669"/>
    <property type="project" value="UniProtKB-KW"/>
</dbReference>
<organism evidence="9 10">
    <name type="scientific">Muribacter muris</name>
    <dbReference type="NCBI Taxonomy" id="67855"/>
    <lineage>
        <taxon>Bacteria</taxon>
        <taxon>Pseudomonadati</taxon>
        <taxon>Pseudomonadota</taxon>
        <taxon>Gammaproteobacteria</taxon>
        <taxon>Pasteurellales</taxon>
        <taxon>Pasteurellaceae</taxon>
        <taxon>Muribacter</taxon>
    </lineage>
</organism>
<reference evidence="9 10" key="1">
    <citation type="submission" date="2019-03" db="EMBL/GenBank/DDBJ databases">
        <title>Diversity of the mouse oral microbiome.</title>
        <authorList>
            <person name="Joseph S."/>
            <person name="Aduse-Opoku J."/>
            <person name="Curtis M."/>
            <person name="Wade W."/>
            <person name="Hashim A."/>
        </authorList>
    </citation>
    <scope>NUCLEOTIDE SEQUENCE [LARGE SCALE GENOMIC DNA]</scope>
    <source>
        <strain evidence="9 10">WT12</strain>
    </source>
</reference>
<dbReference type="Gene3D" id="3.90.1720.10">
    <property type="entry name" value="endopeptidase domain like (from Nostoc punctiforme)"/>
    <property type="match status" value="1"/>
</dbReference>
<dbReference type="RefSeq" id="WP_135054596.1">
    <property type="nucleotide sequence ID" value="NZ_JADGLC010000003.1"/>
</dbReference>
<keyword evidence="4" id="KW-0378">Hydrolase</keyword>
<dbReference type="Pfam" id="PF14464">
    <property type="entry name" value="Prok-JAB"/>
    <property type="match status" value="1"/>
</dbReference>
<dbReference type="GO" id="GO:0008270">
    <property type="term" value="F:zinc ion binding"/>
    <property type="evidence" value="ECO:0007669"/>
    <property type="project" value="TreeGrafter"/>
</dbReference>
<evidence type="ECO:0000259" key="8">
    <source>
        <dbReference type="PROSITE" id="PS51935"/>
    </source>
</evidence>
<proteinExistence type="inferred from homology"/>
<evidence type="ECO:0000313" key="10">
    <source>
        <dbReference type="Proteomes" id="UP000297396"/>
    </source>
</evidence>
<keyword evidence="2" id="KW-0645">Protease</keyword>
<keyword evidence="6" id="KW-0862">Zinc</keyword>
<dbReference type="SUPFAM" id="SSF54001">
    <property type="entry name" value="Cysteine proteinases"/>
    <property type="match status" value="1"/>
</dbReference>
<evidence type="ECO:0000256" key="6">
    <source>
        <dbReference type="ARBA" id="ARBA00022833"/>
    </source>
</evidence>
<dbReference type="PROSITE" id="PS51935">
    <property type="entry name" value="NLPC_P60"/>
    <property type="match status" value="1"/>
</dbReference>
<sequence>MPIPDPLKHQIITYCQTAVPDEACGFVILRYQTNEPVFLPCENVAADPENYFEIAPDDFVRAERQGEIIAVVHSHPFGEMRLSVVDRQMQDNCRLDFWLVCDGELQIFPTIPPLVGREFVHGEQDCYTLFRDFYFLAGVDLPDFERPDEWWLTGRNLYLENMARHGFKRLDKGENLQLGDVILMQVGANVPNHAGIYLGDQVVLHHGPKRLSKRDLYDGYWLKHTHSIWRLNEWHLSQLDFTVALKHLATTFN</sequence>
<evidence type="ECO:0000256" key="3">
    <source>
        <dbReference type="ARBA" id="ARBA00022723"/>
    </source>
</evidence>
<dbReference type="Gene3D" id="3.40.140.10">
    <property type="entry name" value="Cytidine Deaminase, domain 2"/>
    <property type="match status" value="1"/>
</dbReference>
<dbReference type="InterPro" id="IPR038765">
    <property type="entry name" value="Papain-like_cys_pep_sf"/>
</dbReference>
<evidence type="ECO:0000256" key="7">
    <source>
        <dbReference type="ARBA" id="ARBA00023049"/>
    </source>
</evidence>
<evidence type="ECO:0000256" key="2">
    <source>
        <dbReference type="ARBA" id="ARBA00022670"/>
    </source>
</evidence>
<dbReference type="CDD" id="cd08073">
    <property type="entry name" value="MPN_NLPC_P60"/>
    <property type="match status" value="1"/>
</dbReference>
<comment type="caution">
    <text evidence="9">The sequence shown here is derived from an EMBL/GenBank/DDBJ whole genome shotgun (WGS) entry which is preliminary data.</text>
</comment>
<dbReference type="PANTHER" id="PTHR34858">
    <property type="entry name" value="CYSO-CYSTEINE PEPTIDASE"/>
    <property type="match status" value="1"/>
</dbReference>
<dbReference type="InterPro" id="IPR051929">
    <property type="entry name" value="VirAsm_ModProt"/>
</dbReference>
<keyword evidence="3" id="KW-0479">Metal-binding</keyword>
<dbReference type="Proteomes" id="UP000297396">
    <property type="component" value="Unassembled WGS sequence"/>
</dbReference>
<gene>
    <name evidence="9" type="ORF">E4T80_02375</name>
</gene>
<dbReference type="GO" id="GO:0008235">
    <property type="term" value="F:metalloexopeptidase activity"/>
    <property type="evidence" value="ECO:0007669"/>
    <property type="project" value="TreeGrafter"/>
</dbReference>
<dbReference type="Pfam" id="PF00877">
    <property type="entry name" value="NLPC_P60"/>
    <property type="match status" value="1"/>
</dbReference>
<evidence type="ECO:0000313" key="9">
    <source>
        <dbReference type="EMBL" id="TFV13059.1"/>
    </source>
</evidence>
<evidence type="ECO:0000256" key="5">
    <source>
        <dbReference type="ARBA" id="ARBA00022807"/>
    </source>
</evidence>
<protein>
    <submittedName>
        <fullName evidence="9">Phage tail protein</fullName>
    </submittedName>
</protein>
<dbReference type="PANTHER" id="PTHR34858:SF1">
    <property type="entry name" value="CYSO-CYSTEINE PEPTIDASE"/>
    <property type="match status" value="1"/>
</dbReference>
<dbReference type="AlphaFoldDB" id="A0A4Y9K7A8"/>
<dbReference type="OrthoDB" id="1494599at2"/>
<name>A0A4Y9K7A8_9PAST</name>
<dbReference type="SUPFAM" id="SSF102712">
    <property type="entry name" value="JAB1/MPN domain"/>
    <property type="match status" value="1"/>
</dbReference>
<keyword evidence="5" id="KW-0788">Thiol protease</keyword>
<dbReference type="InterPro" id="IPR000064">
    <property type="entry name" value="NLP_P60_dom"/>
</dbReference>
<evidence type="ECO:0000256" key="1">
    <source>
        <dbReference type="ARBA" id="ARBA00007074"/>
    </source>
</evidence>